<gene>
    <name evidence="1" type="ORF">AVEN_38082_1</name>
</gene>
<name>A0A4Y2PD95_ARAVE</name>
<organism evidence="1 2">
    <name type="scientific">Araneus ventricosus</name>
    <name type="common">Orbweaver spider</name>
    <name type="synonym">Epeira ventricosa</name>
    <dbReference type="NCBI Taxonomy" id="182803"/>
    <lineage>
        <taxon>Eukaryota</taxon>
        <taxon>Metazoa</taxon>
        <taxon>Ecdysozoa</taxon>
        <taxon>Arthropoda</taxon>
        <taxon>Chelicerata</taxon>
        <taxon>Arachnida</taxon>
        <taxon>Araneae</taxon>
        <taxon>Araneomorphae</taxon>
        <taxon>Entelegynae</taxon>
        <taxon>Araneoidea</taxon>
        <taxon>Araneidae</taxon>
        <taxon>Araneus</taxon>
    </lineage>
</organism>
<evidence type="ECO:0000313" key="2">
    <source>
        <dbReference type="Proteomes" id="UP000499080"/>
    </source>
</evidence>
<protein>
    <recommendedName>
        <fullName evidence="3">Retrotransposon gag domain-containing protein</fullName>
    </recommendedName>
</protein>
<dbReference type="EMBL" id="BGPR01010998">
    <property type="protein sequence ID" value="GBN49082.1"/>
    <property type="molecule type" value="Genomic_DNA"/>
</dbReference>
<reference evidence="1 2" key="1">
    <citation type="journal article" date="2019" name="Sci. Rep.">
        <title>Orb-weaving spider Araneus ventricosus genome elucidates the spidroin gene catalogue.</title>
        <authorList>
            <person name="Kono N."/>
            <person name="Nakamura H."/>
            <person name="Ohtoshi R."/>
            <person name="Moran D.A.P."/>
            <person name="Shinohara A."/>
            <person name="Yoshida Y."/>
            <person name="Fujiwara M."/>
            <person name="Mori M."/>
            <person name="Tomita M."/>
            <person name="Arakawa K."/>
        </authorList>
    </citation>
    <scope>NUCLEOTIDE SEQUENCE [LARGE SCALE GENOMIC DNA]</scope>
</reference>
<evidence type="ECO:0000313" key="1">
    <source>
        <dbReference type="EMBL" id="GBN49082.1"/>
    </source>
</evidence>
<proteinExistence type="predicted"/>
<comment type="caution">
    <text evidence="1">The sequence shown here is derived from an EMBL/GenBank/DDBJ whole genome shotgun (WGS) entry which is preliminary data.</text>
</comment>
<dbReference type="AlphaFoldDB" id="A0A4Y2PD95"/>
<accession>A0A4Y2PD95</accession>
<keyword evidence="2" id="KW-1185">Reference proteome</keyword>
<evidence type="ECO:0008006" key="3">
    <source>
        <dbReference type="Google" id="ProtNLM"/>
    </source>
</evidence>
<dbReference type="OrthoDB" id="6437448at2759"/>
<dbReference type="Proteomes" id="UP000499080">
    <property type="component" value="Unassembled WGS sequence"/>
</dbReference>
<dbReference type="PANTHER" id="PTHR33198">
    <property type="entry name" value="ANK_REP_REGION DOMAIN-CONTAINING PROTEIN-RELATED"/>
    <property type="match status" value="1"/>
</dbReference>
<sequence length="116" mass="13460">MGEDCLDIYNSFGLSAEDSEKFDIVIKSFDDYFSPKKNTVISRYKFFNCVQRENESDDSFVTNLKALAKDCDFETQEENLIRDLLIIGIKDITIKEKLLIESDLHLDQAVQYCRAK</sequence>